<dbReference type="Proteomes" id="UP000462015">
    <property type="component" value="Unassembled WGS sequence"/>
</dbReference>
<evidence type="ECO:0000313" key="3">
    <source>
        <dbReference type="EMBL" id="KAB6632591.1"/>
    </source>
</evidence>
<evidence type="ECO:0000313" key="1">
    <source>
        <dbReference type="EMBL" id="KAB6446611.1"/>
    </source>
</evidence>
<evidence type="ECO:0000313" key="10">
    <source>
        <dbReference type="Proteomes" id="UP000283833"/>
    </source>
</evidence>
<evidence type="ECO:0000313" key="6">
    <source>
        <dbReference type="EMBL" id="RGR38973.1"/>
    </source>
</evidence>
<evidence type="ECO:0000313" key="14">
    <source>
        <dbReference type="Proteomes" id="UP000483142"/>
    </source>
</evidence>
<protein>
    <submittedName>
        <fullName evidence="6">Uncharacterized protein</fullName>
    </submittedName>
</protein>
<dbReference type="Proteomes" id="UP000283833">
    <property type="component" value="Unassembled WGS sequence"/>
</dbReference>
<reference evidence="4" key="3">
    <citation type="submission" date="2023-10" db="EMBL/GenBank/DDBJ databases">
        <title>Genome of Potential pathogenic bacteria in Crohn's disease.</title>
        <authorList>
            <person name="Rodriguez-Palacios A."/>
        </authorList>
    </citation>
    <scope>NUCLEOTIDE SEQUENCE</scope>
    <source>
        <strain evidence="4">CavFT-hAR11</strain>
    </source>
</reference>
<dbReference type="EMBL" id="WDBZ01000061">
    <property type="protein sequence ID" value="KAB6446611.1"/>
    <property type="molecule type" value="Genomic_DNA"/>
</dbReference>
<dbReference type="GeneID" id="5303804"/>
<gene>
    <name evidence="8" type="ORF">DW043_17375</name>
    <name evidence="7" type="ORF">DWX04_09475</name>
    <name evidence="6" type="ORF">DWY53_11375</name>
    <name evidence="3" type="ORF">GAY12_16105</name>
    <name evidence="2" type="ORF">GAZ06_21015</name>
    <name evidence="1" type="ORF">GAZ09_20750</name>
    <name evidence="4" type="ORF">RVH43_10710</name>
    <name evidence="5" type="ORF">RVY68_06220</name>
</gene>
<evidence type="ECO:0000313" key="12">
    <source>
        <dbReference type="Proteomes" id="UP000462015"/>
    </source>
</evidence>
<evidence type="ECO:0000313" key="5">
    <source>
        <dbReference type="EMBL" id="MDU0248294.1"/>
    </source>
</evidence>
<dbReference type="Proteomes" id="UP001181258">
    <property type="component" value="Unassembled WGS sequence"/>
</dbReference>
<dbReference type="EMBL" id="WDBY01000061">
    <property type="protein sequence ID" value="KAB6471483.1"/>
    <property type="molecule type" value="Genomic_DNA"/>
</dbReference>
<dbReference type="Proteomes" id="UP000266497">
    <property type="component" value="Unassembled WGS sequence"/>
</dbReference>
<comment type="caution">
    <text evidence="6">The sequence shown here is derived from an EMBL/GenBank/DDBJ whole genome shotgun (WGS) entry which is preliminary data.</text>
</comment>
<evidence type="ECO:0000313" key="8">
    <source>
        <dbReference type="EMBL" id="RHK84310.1"/>
    </source>
</evidence>
<dbReference type="EMBL" id="WDAL01000034">
    <property type="protein sequence ID" value="KAB6632591.1"/>
    <property type="molecule type" value="Genomic_DNA"/>
</dbReference>
<accession>A0A395UPV6</accession>
<sequence>MITLNKLAKRCLETAMRKGKINNYTSRRAFILLISVKWRELLEASKYHSKHLPGYSEQEIAAAGIIISTITYLSRIGCANIEQLIKDTIEFNDNKDE</sequence>
<dbReference type="EMBL" id="QROB01000030">
    <property type="protein sequence ID" value="RHK84310.1"/>
    <property type="molecule type" value="Genomic_DNA"/>
</dbReference>
<evidence type="ECO:0000313" key="7">
    <source>
        <dbReference type="EMBL" id="RGT94063.1"/>
    </source>
</evidence>
<dbReference type="Proteomes" id="UP000483142">
    <property type="component" value="Unassembled WGS sequence"/>
</dbReference>
<dbReference type="EMBL" id="JAWDHD010000008">
    <property type="protein sequence ID" value="MDU0248294.1"/>
    <property type="molecule type" value="Genomic_DNA"/>
</dbReference>
<dbReference type="EMBL" id="QRUD01000029">
    <property type="protein sequence ID" value="RGR38973.1"/>
    <property type="molecule type" value="Genomic_DNA"/>
</dbReference>
<organism evidence="6 9">
    <name type="scientific">Phocaeicola vulgatus</name>
    <name type="common">Bacteroides vulgatus</name>
    <dbReference type="NCBI Taxonomy" id="821"/>
    <lineage>
        <taxon>Bacteria</taxon>
        <taxon>Pseudomonadati</taxon>
        <taxon>Bacteroidota</taxon>
        <taxon>Bacteroidia</taxon>
        <taxon>Bacteroidales</taxon>
        <taxon>Bacteroidaceae</taxon>
        <taxon>Phocaeicola</taxon>
    </lineage>
</organism>
<dbReference type="EMBL" id="JAWDET010000006">
    <property type="protein sequence ID" value="MDU0241069.1"/>
    <property type="molecule type" value="Genomic_DNA"/>
</dbReference>
<reference evidence="9 10" key="1">
    <citation type="submission" date="2018-08" db="EMBL/GenBank/DDBJ databases">
        <title>A genome reference for cultivated species of the human gut microbiota.</title>
        <authorList>
            <person name="Zou Y."/>
            <person name="Xue W."/>
            <person name="Luo G."/>
        </authorList>
    </citation>
    <scope>NUCLEOTIDE SEQUENCE [LARGE SCALE GENOMIC DNA]</scope>
    <source>
        <strain evidence="7 10">AF18-14</strain>
        <strain evidence="6 9">AF25-30LB</strain>
        <strain evidence="8 11">AF39-8AT</strain>
    </source>
</reference>
<name>A0A395UPV6_PHOVU</name>
<evidence type="ECO:0000313" key="4">
    <source>
        <dbReference type="EMBL" id="MDU0241069.1"/>
    </source>
</evidence>
<evidence type="ECO:0000313" key="2">
    <source>
        <dbReference type="EMBL" id="KAB6471483.1"/>
    </source>
</evidence>
<evidence type="ECO:0000313" key="9">
    <source>
        <dbReference type="Proteomes" id="UP000266497"/>
    </source>
</evidence>
<dbReference type="Proteomes" id="UP000468344">
    <property type="component" value="Unassembled WGS sequence"/>
</dbReference>
<proteinExistence type="predicted"/>
<reference evidence="5" key="4">
    <citation type="submission" date="2023-10" db="EMBL/GenBank/DDBJ databases">
        <title>Genome of potential pathogenic bacteria in Crohn's disease.</title>
        <authorList>
            <person name="Rodriguez-Palacios A."/>
        </authorList>
    </citation>
    <scope>NUCLEOTIDE SEQUENCE</scope>
    <source>
        <strain evidence="5">CavFT-hAR107</strain>
    </source>
</reference>
<evidence type="ECO:0000313" key="11">
    <source>
        <dbReference type="Proteomes" id="UP000286392"/>
    </source>
</evidence>
<dbReference type="Proteomes" id="UP001181239">
    <property type="component" value="Unassembled WGS sequence"/>
</dbReference>
<evidence type="ECO:0000313" key="13">
    <source>
        <dbReference type="Proteomes" id="UP000468344"/>
    </source>
</evidence>
<dbReference type="RefSeq" id="WP_011965772.1">
    <property type="nucleotide sequence ID" value="NZ_CBCRWF010000003.1"/>
</dbReference>
<dbReference type="AlphaFoldDB" id="A0A395UPV6"/>
<dbReference type="EMBL" id="QRXI01000010">
    <property type="protein sequence ID" value="RGT94063.1"/>
    <property type="molecule type" value="Genomic_DNA"/>
</dbReference>
<dbReference type="Proteomes" id="UP000286392">
    <property type="component" value="Unassembled WGS sequence"/>
</dbReference>
<reference evidence="12 13" key="2">
    <citation type="journal article" date="2019" name="Nat. Med.">
        <title>A library of human gut bacterial isolates paired with longitudinal multiomics data enables mechanistic microbiome research.</title>
        <authorList>
            <person name="Poyet M."/>
            <person name="Groussin M."/>
            <person name="Gibbons S.M."/>
            <person name="Avila-Pacheco J."/>
            <person name="Jiang X."/>
            <person name="Kearney S.M."/>
            <person name="Perrotta A.R."/>
            <person name="Berdy B."/>
            <person name="Zhao S."/>
            <person name="Lieberman T.D."/>
            <person name="Swanson P.K."/>
            <person name="Smith M."/>
            <person name="Roesemann S."/>
            <person name="Alexander J.E."/>
            <person name="Rich S.A."/>
            <person name="Livny J."/>
            <person name="Vlamakis H."/>
            <person name="Clish C."/>
            <person name="Bullock K."/>
            <person name="Deik A."/>
            <person name="Scott J."/>
            <person name="Pierce K.A."/>
            <person name="Xavier R.J."/>
            <person name="Alm E.J."/>
        </authorList>
    </citation>
    <scope>NUCLEOTIDE SEQUENCE [LARGE SCALE GENOMIC DNA]</scope>
    <source>
        <strain evidence="2 13">BIOML-A140</strain>
        <strain evidence="1 14">BIOML-A141</strain>
        <strain evidence="3 12">BIOML-A98</strain>
    </source>
</reference>